<protein>
    <submittedName>
        <fullName evidence="2">Uncharacterized protein</fullName>
    </submittedName>
</protein>
<name>A0A327Y1P4_9RHOB</name>
<evidence type="ECO:0000256" key="1">
    <source>
        <dbReference type="SAM" id="Phobius"/>
    </source>
</evidence>
<keyword evidence="1" id="KW-0812">Transmembrane</keyword>
<accession>A0A327Y1P4</accession>
<sequence>MTAPTLAVFITCFVAAPLLFALLLQFGQSLRVLLSLALSVVVCVVAALLMQAQDRMLSALALLGLSWVLAIAMVAVTLLRRLSGARPRRWIVLIGILATTLPWFGLATARSLIP</sequence>
<feature type="transmembrane region" description="Helical" evidence="1">
    <location>
        <begin position="91"/>
        <end position="113"/>
    </location>
</feature>
<gene>
    <name evidence="2" type="ORF">ATI53_102843</name>
</gene>
<dbReference type="Proteomes" id="UP000249165">
    <property type="component" value="Unassembled WGS sequence"/>
</dbReference>
<proteinExistence type="predicted"/>
<feature type="transmembrane region" description="Helical" evidence="1">
    <location>
        <begin position="6"/>
        <end position="25"/>
    </location>
</feature>
<evidence type="ECO:0000313" key="2">
    <source>
        <dbReference type="EMBL" id="RAK14242.1"/>
    </source>
</evidence>
<comment type="caution">
    <text evidence="2">The sequence shown here is derived from an EMBL/GenBank/DDBJ whole genome shotgun (WGS) entry which is preliminary data.</text>
</comment>
<evidence type="ECO:0000313" key="3">
    <source>
        <dbReference type="Proteomes" id="UP000249165"/>
    </source>
</evidence>
<keyword evidence="1" id="KW-0472">Membrane</keyword>
<dbReference type="AlphaFoldDB" id="A0A327Y1P4"/>
<dbReference type="EMBL" id="QLMG01000028">
    <property type="protein sequence ID" value="RAK14242.1"/>
    <property type="molecule type" value="Genomic_DNA"/>
</dbReference>
<keyword evidence="3" id="KW-1185">Reference proteome</keyword>
<dbReference type="OrthoDB" id="7868004at2"/>
<feature type="transmembrane region" description="Helical" evidence="1">
    <location>
        <begin position="56"/>
        <end position="79"/>
    </location>
</feature>
<feature type="transmembrane region" description="Helical" evidence="1">
    <location>
        <begin position="32"/>
        <end position="50"/>
    </location>
</feature>
<dbReference type="RefSeq" id="WP_009505465.1">
    <property type="nucleotide sequence ID" value="NZ_LIGK01000028.1"/>
</dbReference>
<organism evidence="2 3">
    <name type="scientific">Salipiger aestuarii</name>
    <dbReference type="NCBI Taxonomy" id="568098"/>
    <lineage>
        <taxon>Bacteria</taxon>
        <taxon>Pseudomonadati</taxon>
        <taxon>Pseudomonadota</taxon>
        <taxon>Alphaproteobacteria</taxon>
        <taxon>Rhodobacterales</taxon>
        <taxon>Roseobacteraceae</taxon>
        <taxon>Salipiger</taxon>
    </lineage>
</organism>
<reference evidence="2 3" key="1">
    <citation type="submission" date="2018-06" db="EMBL/GenBank/DDBJ databases">
        <title>Genomic Encyclopedia of Archaeal and Bacterial Type Strains, Phase II (KMG-II): from individual species to whole genera.</title>
        <authorList>
            <person name="Goeker M."/>
        </authorList>
    </citation>
    <scope>NUCLEOTIDE SEQUENCE [LARGE SCALE GENOMIC DNA]</scope>
    <source>
        <strain evidence="2 3">DSM 22011</strain>
    </source>
</reference>
<keyword evidence="1" id="KW-1133">Transmembrane helix</keyword>